<evidence type="ECO:0000256" key="1">
    <source>
        <dbReference type="ARBA" id="ARBA00001698"/>
    </source>
</evidence>
<evidence type="ECO:0000256" key="24">
    <source>
        <dbReference type="SAM" id="Phobius"/>
    </source>
</evidence>
<evidence type="ECO:0000256" key="4">
    <source>
        <dbReference type="ARBA" id="ARBA00005189"/>
    </source>
</evidence>
<evidence type="ECO:0000256" key="10">
    <source>
        <dbReference type="ARBA" id="ARBA00022679"/>
    </source>
</evidence>
<evidence type="ECO:0000256" key="6">
    <source>
        <dbReference type="ARBA" id="ARBA00012487"/>
    </source>
</evidence>
<evidence type="ECO:0000256" key="9">
    <source>
        <dbReference type="ARBA" id="ARBA00022516"/>
    </source>
</evidence>
<dbReference type="GO" id="GO:0016024">
    <property type="term" value="P:CDP-diacylglycerol biosynthetic process"/>
    <property type="evidence" value="ECO:0007669"/>
    <property type="project" value="TreeGrafter"/>
</dbReference>
<evidence type="ECO:0000313" key="25">
    <source>
        <dbReference type="EMBL" id="RLL14537.1"/>
    </source>
</evidence>
<evidence type="ECO:0000256" key="20">
    <source>
        <dbReference type="ARBA" id="ARBA00032253"/>
    </source>
</evidence>
<evidence type="ECO:0000256" key="7">
    <source>
        <dbReference type="ARBA" id="ARBA00019373"/>
    </source>
</evidence>
<keyword evidence="16" id="KW-0594">Phospholipid biosynthesis</keyword>
<comment type="catalytic activity">
    <reaction evidence="1">
        <text>a 1,2-diacyl-sn-glycero-3-phosphate + CTP + H(+) = a CDP-1,2-diacyl-sn-glycerol + diphosphate</text>
        <dbReference type="Rhea" id="RHEA:16229"/>
        <dbReference type="ChEBI" id="CHEBI:15378"/>
        <dbReference type="ChEBI" id="CHEBI:33019"/>
        <dbReference type="ChEBI" id="CHEBI:37563"/>
        <dbReference type="ChEBI" id="CHEBI:58332"/>
        <dbReference type="ChEBI" id="CHEBI:58608"/>
        <dbReference type="EC" id="2.7.7.41"/>
    </reaction>
</comment>
<evidence type="ECO:0000256" key="12">
    <source>
        <dbReference type="ARBA" id="ARBA00022695"/>
    </source>
</evidence>
<feature type="transmembrane region" description="Helical" evidence="24">
    <location>
        <begin position="154"/>
        <end position="174"/>
    </location>
</feature>
<organism evidence="25 26">
    <name type="scientific">Anaerotruncus massiliensis</name>
    <name type="common">ex Liu et al. 2021</name>
    <dbReference type="NCBI Taxonomy" id="2321404"/>
    <lineage>
        <taxon>Bacteria</taxon>
        <taxon>Bacillati</taxon>
        <taxon>Bacillota</taxon>
        <taxon>Clostridia</taxon>
        <taxon>Eubacteriales</taxon>
        <taxon>Oscillospiraceae</taxon>
        <taxon>Anaerotruncus</taxon>
    </lineage>
</organism>
<evidence type="ECO:0000256" key="15">
    <source>
        <dbReference type="ARBA" id="ARBA00023136"/>
    </source>
</evidence>
<comment type="pathway">
    <text evidence="4">Lipid metabolism.</text>
</comment>
<dbReference type="EMBL" id="RCHT01000001">
    <property type="protein sequence ID" value="RLL14537.1"/>
    <property type="molecule type" value="Genomic_DNA"/>
</dbReference>
<comment type="similarity">
    <text evidence="5">Belongs to the CDS family.</text>
</comment>
<keyword evidence="13 24" id="KW-1133">Transmembrane helix</keyword>
<keyword evidence="11 24" id="KW-0812">Transmembrane</keyword>
<dbReference type="AlphaFoldDB" id="A0A498CPT5"/>
<feature type="transmembrane region" description="Helical" evidence="24">
    <location>
        <begin position="77"/>
        <end position="95"/>
    </location>
</feature>
<evidence type="ECO:0000256" key="22">
    <source>
        <dbReference type="ARBA" id="ARBA00032743"/>
    </source>
</evidence>
<evidence type="ECO:0000256" key="21">
    <source>
        <dbReference type="ARBA" id="ARBA00032396"/>
    </source>
</evidence>
<keyword evidence="14" id="KW-0443">Lipid metabolism</keyword>
<dbReference type="Proteomes" id="UP000276301">
    <property type="component" value="Unassembled WGS sequence"/>
</dbReference>
<gene>
    <name evidence="25" type="ORF">D4A47_00710</name>
</gene>
<dbReference type="PANTHER" id="PTHR46382">
    <property type="entry name" value="PHOSPHATIDATE CYTIDYLYLTRANSFERASE"/>
    <property type="match status" value="1"/>
</dbReference>
<evidence type="ECO:0000256" key="8">
    <source>
        <dbReference type="ARBA" id="ARBA00022475"/>
    </source>
</evidence>
<keyword evidence="17" id="KW-1208">Phospholipid metabolism</keyword>
<evidence type="ECO:0000256" key="17">
    <source>
        <dbReference type="ARBA" id="ARBA00023264"/>
    </source>
</evidence>
<feature type="transmembrane region" description="Helical" evidence="24">
    <location>
        <begin position="125"/>
        <end position="142"/>
    </location>
</feature>
<feature type="transmembrane region" description="Helical" evidence="24">
    <location>
        <begin position="52"/>
        <end position="71"/>
    </location>
</feature>
<keyword evidence="10 25" id="KW-0808">Transferase</keyword>
<feature type="transmembrane region" description="Helical" evidence="24">
    <location>
        <begin position="224"/>
        <end position="246"/>
    </location>
</feature>
<keyword evidence="15 24" id="KW-0472">Membrane</keyword>
<feature type="transmembrane region" description="Helical" evidence="24">
    <location>
        <begin position="252"/>
        <end position="274"/>
    </location>
</feature>
<keyword evidence="8" id="KW-1003">Cell membrane</keyword>
<keyword evidence="12 25" id="KW-0548">Nucleotidyltransferase</keyword>
<keyword evidence="9" id="KW-0444">Lipid biosynthesis</keyword>
<evidence type="ECO:0000256" key="19">
    <source>
        <dbReference type="ARBA" id="ARBA00031825"/>
    </source>
</evidence>
<dbReference type="Pfam" id="PF01148">
    <property type="entry name" value="CTP_transf_1"/>
    <property type="match status" value="1"/>
</dbReference>
<comment type="pathway">
    <text evidence="3">Phospholipid metabolism; CDP-diacylglycerol biosynthesis; CDP-diacylglycerol from sn-glycerol 3-phosphate: step 3/3.</text>
</comment>
<protein>
    <recommendedName>
        <fullName evidence="7">Phosphatidate cytidylyltransferase</fullName>
        <ecNumber evidence="6">2.7.7.41</ecNumber>
    </recommendedName>
    <alternativeName>
        <fullName evidence="20">CDP-DAG synthase</fullName>
    </alternativeName>
    <alternativeName>
        <fullName evidence="22">CDP-DG synthase</fullName>
    </alternativeName>
    <alternativeName>
        <fullName evidence="18">CDP-diacylglycerol synthase</fullName>
    </alternativeName>
    <alternativeName>
        <fullName evidence="21">CDP-diglyceride pyrophosphorylase</fullName>
    </alternativeName>
    <alternativeName>
        <fullName evidence="23">CDP-diglyceride synthase</fullName>
    </alternativeName>
    <alternativeName>
        <fullName evidence="19">CTP:phosphatidate cytidylyltransferase</fullName>
    </alternativeName>
</protein>
<dbReference type="GO" id="GO:0005886">
    <property type="term" value="C:plasma membrane"/>
    <property type="evidence" value="ECO:0007669"/>
    <property type="project" value="UniProtKB-SubCell"/>
</dbReference>
<evidence type="ECO:0000256" key="13">
    <source>
        <dbReference type="ARBA" id="ARBA00022989"/>
    </source>
</evidence>
<reference evidence="25 26" key="1">
    <citation type="submission" date="2018-10" db="EMBL/GenBank/DDBJ databases">
        <title>Anaerotruncus faecis sp. nov., isolated from human feces.</title>
        <authorList>
            <person name="Wang Y.-J."/>
        </authorList>
    </citation>
    <scope>NUCLEOTIDE SEQUENCE [LARGE SCALE GENOMIC DNA]</scope>
    <source>
        <strain evidence="25 26">22A2-44</strain>
    </source>
</reference>
<evidence type="ECO:0000256" key="16">
    <source>
        <dbReference type="ARBA" id="ARBA00023209"/>
    </source>
</evidence>
<proteinExistence type="inferred from homology"/>
<evidence type="ECO:0000256" key="2">
    <source>
        <dbReference type="ARBA" id="ARBA00004651"/>
    </source>
</evidence>
<evidence type="ECO:0000256" key="11">
    <source>
        <dbReference type="ARBA" id="ARBA00022692"/>
    </source>
</evidence>
<dbReference type="EC" id="2.7.7.41" evidence="6"/>
<evidence type="ECO:0000256" key="23">
    <source>
        <dbReference type="ARBA" id="ARBA00033406"/>
    </source>
</evidence>
<keyword evidence="26" id="KW-1185">Reference proteome</keyword>
<dbReference type="GO" id="GO:0004605">
    <property type="term" value="F:phosphatidate cytidylyltransferase activity"/>
    <property type="evidence" value="ECO:0007669"/>
    <property type="project" value="UniProtKB-EC"/>
</dbReference>
<evidence type="ECO:0000313" key="26">
    <source>
        <dbReference type="Proteomes" id="UP000276301"/>
    </source>
</evidence>
<feature type="transmembrane region" description="Helical" evidence="24">
    <location>
        <begin position="102"/>
        <end position="119"/>
    </location>
</feature>
<sequence>MPSWCLWMCSGRTLPPGISTAPSRNTRGGRGVSAACNVTPQNGGGWESSMKVRIISSMIGLVLLFVVFVFFDTVLTNLVIAFICALAVYELLAATGCTRDKLVAALSIAFAAVIPLFSVQWIARHIMPICYLYVVAIFAVLLRRHSLLRIEQIAMSFLFSLVVPFSLTTMIYMRDHWGKALGIFYVLVTLGSAWLSDTGAYFTGRAFGKHKLAPVISPKKTVEGAIGGIVFAEIAMLLVALLYGAVSGWLGVPIAVNVPALLCIVPFLSAASMIGDLSASVIKRQFGVKDYGSIMPGHGGIMDRFDSVLMVAPLVFIFSQHVHLAA</sequence>
<feature type="transmembrane region" description="Helical" evidence="24">
    <location>
        <begin position="180"/>
        <end position="203"/>
    </location>
</feature>
<evidence type="ECO:0000256" key="14">
    <source>
        <dbReference type="ARBA" id="ARBA00023098"/>
    </source>
</evidence>
<name>A0A498CPT5_9FIRM</name>
<evidence type="ECO:0000256" key="3">
    <source>
        <dbReference type="ARBA" id="ARBA00005119"/>
    </source>
</evidence>
<accession>A0A498CPT5</accession>
<dbReference type="PANTHER" id="PTHR46382:SF1">
    <property type="entry name" value="PHOSPHATIDATE CYTIDYLYLTRANSFERASE"/>
    <property type="match status" value="1"/>
</dbReference>
<comment type="caution">
    <text evidence="25">The sequence shown here is derived from an EMBL/GenBank/DDBJ whole genome shotgun (WGS) entry which is preliminary data.</text>
</comment>
<evidence type="ECO:0000256" key="5">
    <source>
        <dbReference type="ARBA" id="ARBA00010185"/>
    </source>
</evidence>
<evidence type="ECO:0000256" key="18">
    <source>
        <dbReference type="ARBA" id="ARBA00029893"/>
    </source>
</evidence>
<comment type="subcellular location">
    <subcellularLocation>
        <location evidence="2">Cell membrane</location>
        <topology evidence="2">Multi-pass membrane protein</topology>
    </subcellularLocation>
</comment>